<sequence length="701" mass="75817">MATSPDHCRNTHEYIHNWEVRGLLGCTESSGVTWDTPDMEVKGHLISAPDVLCGSQDGGKQCVERMTALQERRRSLQTLLNSRLAELRRVCLQEAELTGEIPGEFPLEAGERRPYVRRRVASYRHGPKAVVKTEVEEVCQRKPKKTLFSSALRRHVDSEQHHTHSKRTVHRGCHTDDSVNSESSSMSDSTGGHDNDESSGGAPDCLSPARPRTVPGRGNGSSSPDSRLCRKLSPIEVYYEIRTTARRNSLTNTASPSRTLPRSISNVEGRSVPATPLLTRNGPPGVHNHTRSDVSSGMTTRQWSDSSDGARVVPLQSQDGPPAGPSYSTQRRSSSSEALLDRTTSCEEGGKGRGGQGERSGGMPSRAGPPYKSSDALTDGRPRQLNGPRSSPERQPLNGHGGEQNRLVGPAPGGPGGRGGVYSEVLMDYVWGRQQRQAQQVHGKFPSSVPAPPPSHFNGYPHPQGHLPGPQQLSGGPPAYSSPLMLRGKPGEPRRVKVTRTKSCGPFIPLQQHQQEALLFSAYTSSGDAPQISPTAAVHPQHGSGVESNQHQVGSGSGPVPQLSQNHRLGPPQYSDTASPDDPTRSLHKALALEGLRAWYLRNTLTSVAGAGQGQDNGAPPRRRTTNSLHGSHPHQPLAHQGDWDHPPCQLPQSQTFHGHPVHGRPVELSLYQDSFASRMQELNLKEPGADRDLLSPGTLV</sequence>
<dbReference type="RefSeq" id="XP_034151939.1">
    <property type="nucleotide sequence ID" value="XM_034296048.1"/>
</dbReference>
<dbReference type="GeneID" id="105028316"/>
<dbReference type="RefSeq" id="XP_034151937.1">
    <property type="nucleotide sequence ID" value="XM_034296046.1"/>
</dbReference>
<reference evidence="6" key="3">
    <citation type="submission" date="2025-08" db="UniProtKB">
        <authorList>
            <consortium name="Ensembl"/>
        </authorList>
    </citation>
    <scope>IDENTIFICATION</scope>
</reference>
<feature type="compositionally biased region" description="Low complexity" evidence="4">
    <location>
        <begin position="178"/>
        <end position="189"/>
    </location>
</feature>
<dbReference type="GO" id="GO:0005737">
    <property type="term" value="C:cytoplasm"/>
    <property type="evidence" value="ECO:0007669"/>
    <property type="project" value="UniProtKB-SubCell"/>
</dbReference>
<evidence type="ECO:0000313" key="6">
    <source>
        <dbReference type="Ensembl" id="ENSELUP00000019891.3"/>
    </source>
</evidence>
<dbReference type="InterPro" id="IPR043447">
    <property type="entry name" value="CCDC120/INAVA"/>
</dbReference>
<dbReference type="CTD" id="799619"/>
<feature type="compositionally biased region" description="Basic residues" evidence="4">
    <location>
        <begin position="163"/>
        <end position="172"/>
    </location>
</feature>
<feature type="region of interest" description="Disordered" evidence="4">
    <location>
        <begin position="149"/>
        <end position="228"/>
    </location>
</feature>
<keyword evidence="3" id="KW-0175">Coiled coil</keyword>
<dbReference type="Pfam" id="PF11819">
    <property type="entry name" value="CUPID"/>
    <property type="match status" value="1"/>
</dbReference>
<organism evidence="6 7">
    <name type="scientific">Esox lucius</name>
    <name type="common">Northern pike</name>
    <dbReference type="NCBI Taxonomy" id="8010"/>
    <lineage>
        <taxon>Eukaryota</taxon>
        <taxon>Metazoa</taxon>
        <taxon>Chordata</taxon>
        <taxon>Craniata</taxon>
        <taxon>Vertebrata</taxon>
        <taxon>Euteleostomi</taxon>
        <taxon>Actinopterygii</taxon>
        <taxon>Neopterygii</taxon>
        <taxon>Teleostei</taxon>
        <taxon>Protacanthopterygii</taxon>
        <taxon>Esociformes</taxon>
        <taxon>Esocidae</taxon>
        <taxon>Esox</taxon>
    </lineage>
</organism>
<dbReference type="Bgee" id="ENSELUG00000019198">
    <property type="expression patterns" value="Expressed in brain and 12 other cell types or tissues"/>
</dbReference>
<dbReference type="InParanoid" id="A0A3P8YTK0"/>
<feature type="compositionally biased region" description="Low complexity" evidence="4">
    <location>
        <begin position="461"/>
        <end position="478"/>
    </location>
</feature>
<evidence type="ECO:0000256" key="4">
    <source>
        <dbReference type="SAM" id="MobiDB-lite"/>
    </source>
</evidence>
<dbReference type="PANTHER" id="PTHR16093">
    <property type="entry name" value="COILED-COIL DOMAIN-CONTAINING PROTEIN 120 FAMILY MEMBER"/>
    <property type="match status" value="1"/>
</dbReference>
<feature type="domain" description="Cytohesin Ubiquitin Protein Inducing" evidence="5">
    <location>
        <begin position="59"/>
        <end position="129"/>
    </location>
</feature>
<feature type="compositionally biased region" description="Low complexity" evidence="4">
    <location>
        <begin position="326"/>
        <end position="336"/>
    </location>
</feature>
<evidence type="ECO:0000256" key="1">
    <source>
        <dbReference type="ARBA" id="ARBA00004496"/>
    </source>
</evidence>
<dbReference type="Ensembl" id="ENSELUT00000030148.3">
    <property type="protein sequence ID" value="ENSELUP00000019891.3"/>
    <property type="gene ID" value="ENSELUG00000019198.3"/>
</dbReference>
<dbReference type="RefSeq" id="XP_034151938.1">
    <property type="nucleotide sequence ID" value="XM_034296047.1"/>
</dbReference>
<feature type="compositionally biased region" description="Polar residues" evidence="4">
    <location>
        <begin position="249"/>
        <end position="268"/>
    </location>
</feature>
<feature type="region of interest" description="Disordered" evidence="4">
    <location>
        <begin position="435"/>
        <end position="494"/>
    </location>
</feature>
<reference evidence="7" key="1">
    <citation type="journal article" date="2014" name="PLoS ONE">
        <title>The genome and linkage map of the northern pike (Esox lucius): conserved synteny revealed between the salmonid sister group and the Neoteleostei.</title>
        <authorList>
            <person name="Rondeau E.B."/>
            <person name="Minkley D.R."/>
            <person name="Leong J.S."/>
            <person name="Messmer A.M."/>
            <person name="Jantzen J.R."/>
            <person name="von Schalburg K.R."/>
            <person name="Lemon C."/>
            <person name="Bird N.H."/>
            <person name="Koop B.F."/>
        </authorList>
    </citation>
    <scope>NUCLEOTIDE SEQUENCE</scope>
</reference>
<dbReference type="Proteomes" id="UP000265140">
    <property type="component" value="Chromosome 12"/>
</dbReference>
<feature type="region of interest" description="Disordered" evidence="4">
    <location>
        <begin position="249"/>
        <end position="421"/>
    </location>
</feature>
<dbReference type="GeneTree" id="ENSGT00940000154102"/>
<dbReference type="AlphaFoldDB" id="A0A3P8YTK0"/>
<evidence type="ECO:0000313" key="7">
    <source>
        <dbReference type="Proteomes" id="UP000265140"/>
    </source>
</evidence>
<dbReference type="InterPro" id="IPR021774">
    <property type="entry name" value="CUPID"/>
</dbReference>
<feature type="region of interest" description="Disordered" evidence="4">
    <location>
        <begin position="528"/>
        <end position="585"/>
    </location>
</feature>
<keyword evidence="2" id="KW-0963">Cytoplasm</keyword>
<comment type="subcellular location">
    <subcellularLocation>
        <location evidence="1">Cytoplasm</location>
    </subcellularLocation>
</comment>
<reference evidence="6" key="4">
    <citation type="submission" date="2025-09" db="UniProtKB">
        <authorList>
            <consortium name="Ensembl"/>
        </authorList>
    </citation>
    <scope>IDENTIFICATION</scope>
</reference>
<reference evidence="6" key="2">
    <citation type="submission" date="2020-02" db="EMBL/GenBank/DDBJ databases">
        <title>Esox lucius (northern pike) genome, fEsoLuc1, primary haplotype.</title>
        <authorList>
            <person name="Myers G."/>
            <person name="Karagic N."/>
            <person name="Meyer A."/>
            <person name="Pippel M."/>
            <person name="Reichard M."/>
            <person name="Winkler S."/>
            <person name="Tracey A."/>
            <person name="Sims Y."/>
            <person name="Howe K."/>
            <person name="Rhie A."/>
            <person name="Formenti G."/>
            <person name="Durbin R."/>
            <person name="Fedrigo O."/>
            <person name="Jarvis E.D."/>
        </authorList>
    </citation>
    <scope>NUCLEOTIDE SEQUENCE [LARGE SCALE GENOMIC DNA]</scope>
</reference>
<feature type="region of interest" description="Disordered" evidence="4">
    <location>
        <begin position="609"/>
        <end position="664"/>
    </location>
</feature>
<evidence type="ECO:0000256" key="2">
    <source>
        <dbReference type="ARBA" id="ARBA00022490"/>
    </source>
</evidence>
<dbReference type="RefSeq" id="XP_034151935.1">
    <property type="nucleotide sequence ID" value="XM_034296044.1"/>
</dbReference>
<keyword evidence="7" id="KW-1185">Reference proteome</keyword>
<accession>A0A3P8YTK0</accession>
<evidence type="ECO:0000256" key="3">
    <source>
        <dbReference type="ARBA" id="ARBA00023054"/>
    </source>
</evidence>
<protein>
    <recommendedName>
        <fullName evidence="5">Cytohesin Ubiquitin Protein Inducing domain-containing protein</fullName>
    </recommendedName>
</protein>
<dbReference type="RefSeq" id="XP_034151936.1">
    <property type="nucleotide sequence ID" value="XM_034296045.1"/>
</dbReference>
<feature type="compositionally biased region" description="Polar residues" evidence="4">
    <location>
        <begin position="293"/>
        <end position="307"/>
    </location>
</feature>
<proteinExistence type="predicted"/>
<evidence type="ECO:0000259" key="5">
    <source>
        <dbReference type="Pfam" id="PF11819"/>
    </source>
</evidence>
<name>A0A3P8YTK0_ESOLU</name>
<dbReference type="OMA" id="HNHIRSA"/>
<dbReference type="PANTHER" id="PTHR16093:SF5">
    <property type="entry name" value="COILED-COIL DOMAIN-CONTAINING PROTEIN 120"/>
    <property type="match status" value="1"/>
</dbReference>